<gene>
    <name evidence="1" type="ORF">ALC53_12994</name>
</gene>
<accession>A0A195AWK1</accession>
<dbReference type="Proteomes" id="UP000078540">
    <property type="component" value="Unassembled WGS sequence"/>
</dbReference>
<organism evidence="1 2">
    <name type="scientific">Atta colombica</name>
    <dbReference type="NCBI Taxonomy" id="520822"/>
    <lineage>
        <taxon>Eukaryota</taxon>
        <taxon>Metazoa</taxon>
        <taxon>Ecdysozoa</taxon>
        <taxon>Arthropoda</taxon>
        <taxon>Hexapoda</taxon>
        <taxon>Insecta</taxon>
        <taxon>Pterygota</taxon>
        <taxon>Neoptera</taxon>
        <taxon>Endopterygota</taxon>
        <taxon>Hymenoptera</taxon>
        <taxon>Apocrita</taxon>
        <taxon>Aculeata</taxon>
        <taxon>Formicoidea</taxon>
        <taxon>Formicidae</taxon>
        <taxon>Myrmicinae</taxon>
        <taxon>Atta</taxon>
    </lineage>
</organism>
<dbReference type="EMBL" id="KQ976725">
    <property type="protein sequence ID" value="KYM76551.1"/>
    <property type="molecule type" value="Genomic_DNA"/>
</dbReference>
<protein>
    <submittedName>
        <fullName evidence="1">Uncharacterized protein</fullName>
    </submittedName>
</protein>
<proteinExistence type="predicted"/>
<name>A0A195AWK1_9HYME</name>
<dbReference type="AlphaFoldDB" id="A0A195AWK1"/>
<sequence length="139" mass="15578">MKSTILILFPEICNPYIKNRPIAISATRREQVMIIRFAVRMTLPLEEVPCTQLLVAVSTCEVFWMPRLAQCRYHLRSAAASFLGCVDTLAAHVGLKIAEHRIQLILFQRLALSWMIEVGRVSLGDVNAGLCTLVGQRAL</sequence>
<evidence type="ECO:0000313" key="1">
    <source>
        <dbReference type="EMBL" id="KYM76551.1"/>
    </source>
</evidence>
<keyword evidence="2" id="KW-1185">Reference proteome</keyword>
<reference evidence="1 2" key="1">
    <citation type="submission" date="2015-09" db="EMBL/GenBank/DDBJ databases">
        <title>Atta colombica WGS genome.</title>
        <authorList>
            <person name="Nygaard S."/>
            <person name="Hu H."/>
            <person name="Boomsma J."/>
            <person name="Zhang G."/>
        </authorList>
    </citation>
    <scope>NUCLEOTIDE SEQUENCE [LARGE SCALE GENOMIC DNA]</scope>
    <source>
        <strain evidence="1">Treedump-2</strain>
        <tissue evidence="1">Whole body</tissue>
    </source>
</reference>
<evidence type="ECO:0000313" key="2">
    <source>
        <dbReference type="Proteomes" id="UP000078540"/>
    </source>
</evidence>